<comment type="caution">
    <text evidence="5">The sequence shown here is derived from an EMBL/GenBank/DDBJ whole genome shotgun (WGS) entry which is preliminary data.</text>
</comment>
<dbReference type="PANTHER" id="PTHR48100:SF1">
    <property type="entry name" value="HISTIDINE PHOSPHATASE FAMILY PROTEIN-RELATED"/>
    <property type="match status" value="1"/>
</dbReference>
<dbReference type="InterPro" id="IPR001345">
    <property type="entry name" value="PG/BPGM_mutase_AS"/>
</dbReference>
<dbReference type="SUPFAM" id="SSF53254">
    <property type="entry name" value="Phosphoglycerate mutase-like"/>
    <property type="match status" value="1"/>
</dbReference>
<name>A0A7X5HX76_9FIRM</name>
<dbReference type="AlphaFoldDB" id="A0A7X5HX76"/>
<evidence type="ECO:0000256" key="1">
    <source>
        <dbReference type="ARBA" id="ARBA00023152"/>
    </source>
</evidence>
<feature type="active site" description="Tele-phosphohistidine intermediate" evidence="3">
    <location>
        <position position="9"/>
    </location>
</feature>
<dbReference type="CDD" id="cd07067">
    <property type="entry name" value="HP_PGM_like"/>
    <property type="match status" value="1"/>
</dbReference>
<dbReference type="RefSeq" id="WP_162371045.1">
    <property type="nucleotide sequence ID" value="NZ_JAAEEH010000034.1"/>
</dbReference>
<protein>
    <submittedName>
        <fullName evidence="5">Histidine phosphatase family protein</fullName>
    </submittedName>
</protein>
<dbReference type="PANTHER" id="PTHR48100">
    <property type="entry name" value="BROAD-SPECIFICITY PHOSPHATASE YOR283W-RELATED"/>
    <property type="match status" value="1"/>
</dbReference>
<dbReference type="InterPro" id="IPR013078">
    <property type="entry name" value="His_Pase_superF_clade-1"/>
</dbReference>
<accession>A0A7X5HX76</accession>
<dbReference type="InterPro" id="IPR050275">
    <property type="entry name" value="PGM_Phosphatase"/>
</dbReference>
<dbReference type="PROSITE" id="PS00175">
    <property type="entry name" value="PG_MUTASE"/>
    <property type="match status" value="1"/>
</dbReference>
<dbReference type="Pfam" id="PF00300">
    <property type="entry name" value="His_Phos_1"/>
    <property type="match status" value="1"/>
</dbReference>
<proteinExistence type="predicted"/>
<dbReference type="SMART" id="SM00855">
    <property type="entry name" value="PGAM"/>
    <property type="match status" value="1"/>
</dbReference>
<feature type="binding site" evidence="4">
    <location>
        <position position="58"/>
    </location>
    <ligand>
        <name>substrate</name>
    </ligand>
</feature>
<evidence type="ECO:0000313" key="5">
    <source>
        <dbReference type="EMBL" id="NDL68322.1"/>
    </source>
</evidence>
<organism evidence="5 6">
    <name type="scientific">Anaerotalea alkaliphila</name>
    <dbReference type="NCBI Taxonomy" id="2662126"/>
    <lineage>
        <taxon>Bacteria</taxon>
        <taxon>Bacillati</taxon>
        <taxon>Bacillota</taxon>
        <taxon>Clostridia</taxon>
        <taxon>Eubacteriales</taxon>
        <taxon>Anaerotalea</taxon>
    </lineage>
</organism>
<dbReference type="GO" id="GO:0005737">
    <property type="term" value="C:cytoplasm"/>
    <property type="evidence" value="ECO:0007669"/>
    <property type="project" value="TreeGrafter"/>
</dbReference>
<evidence type="ECO:0000256" key="3">
    <source>
        <dbReference type="PIRSR" id="PIRSR613078-1"/>
    </source>
</evidence>
<reference evidence="5 6" key="1">
    <citation type="submission" date="2020-01" db="EMBL/GenBank/DDBJ databases">
        <title>Anaeroalcalibacter tamaniensis gen. nov., sp. nov., moderately halophilic strictly anaerobic fermenter bacterium from mud volcano of Taman peninsula.</title>
        <authorList>
            <person name="Frolova A."/>
            <person name="Merkel A.Y."/>
            <person name="Slobodkin A.I."/>
        </authorList>
    </citation>
    <scope>NUCLEOTIDE SEQUENCE [LARGE SCALE GENOMIC DNA]</scope>
    <source>
        <strain evidence="5 6">F-3ap</strain>
    </source>
</reference>
<keyword evidence="1" id="KW-0324">Glycolysis</keyword>
<keyword evidence="6" id="KW-1185">Reference proteome</keyword>
<dbReference type="Proteomes" id="UP000461585">
    <property type="component" value="Unassembled WGS sequence"/>
</dbReference>
<evidence type="ECO:0000256" key="2">
    <source>
        <dbReference type="ARBA" id="ARBA00023235"/>
    </source>
</evidence>
<feature type="binding site" evidence="4">
    <location>
        <begin position="8"/>
        <end position="15"/>
    </location>
    <ligand>
        <name>substrate</name>
    </ligand>
</feature>
<dbReference type="Gene3D" id="3.40.50.1240">
    <property type="entry name" value="Phosphoglycerate mutase-like"/>
    <property type="match status" value="1"/>
</dbReference>
<gene>
    <name evidence="5" type="ORF">GXN74_11275</name>
</gene>
<evidence type="ECO:0000313" key="6">
    <source>
        <dbReference type="Proteomes" id="UP000461585"/>
    </source>
</evidence>
<dbReference type="GO" id="GO:0016791">
    <property type="term" value="F:phosphatase activity"/>
    <property type="evidence" value="ECO:0007669"/>
    <property type="project" value="TreeGrafter"/>
</dbReference>
<evidence type="ECO:0000256" key="4">
    <source>
        <dbReference type="PIRSR" id="PIRSR613078-2"/>
    </source>
</evidence>
<dbReference type="InterPro" id="IPR029033">
    <property type="entry name" value="His_PPase_superfam"/>
</dbReference>
<keyword evidence="2" id="KW-0413">Isomerase</keyword>
<feature type="active site" description="Proton donor/acceptor" evidence="3">
    <location>
        <position position="82"/>
    </location>
</feature>
<sequence length="221" mass="25449">MGKIYITRHGETQWNIEKRMQGHKNSPLTEQGRLQAQWLSDRLYDTNIDLVLSSPLERALTTSEIIVCDRDIEILAVEDLREINLGSWEGRLVEELEVEYPEQHGNFWNNPKRFVPEGGESFQELKERVARFINHLLAEHGEKDILVVAHGVVIKSMLNLLHQEGDLEKFWEGPYIAPTSLSTVHLDASGFRVEKMADTSHYKVHGAHKGWYGAKKGHHRH</sequence>
<dbReference type="EMBL" id="JAAEEH010000034">
    <property type="protein sequence ID" value="NDL68322.1"/>
    <property type="molecule type" value="Genomic_DNA"/>
</dbReference>